<keyword evidence="2" id="KW-1185">Reference proteome</keyword>
<gene>
    <name evidence="1" type="ORF">L6452_27968</name>
</gene>
<protein>
    <submittedName>
        <fullName evidence="1">Uncharacterized protein</fullName>
    </submittedName>
</protein>
<organism evidence="1 2">
    <name type="scientific">Arctium lappa</name>
    <name type="common">Greater burdock</name>
    <name type="synonym">Lappa major</name>
    <dbReference type="NCBI Taxonomy" id="4217"/>
    <lineage>
        <taxon>Eukaryota</taxon>
        <taxon>Viridiplantae</taxon>
        <taxon>Streptophyta</taxon>
        <taxon>Embryophyta</taxon>
        <taxon>Tracheophyta</taxon>
        <taxon>Spermatophyta</taxon>
        <taxon>Magnoliopsida</taxon>
        <taxon>eudicotyledons</taxon>
        <taxon>Gunneridae</taxon>
        <taxon>Pentapetalae</taxon>
        <taxon>asterids</taxon>
        <taxon>campanulids</taxon>
        <taxon>Asterales</taxon>
        <taxon>Asteraceae</taxon>
        <taxon>Carduoideae</taxon>
        <taxon>Cardueae</taxon>
        <taxon>Arctiinae</taxon>
        <taxon>Arctium</taxon>
    </lineage>
</organism>
<dbReference type="EMBL" id="CM042055">
    <property type="protein sequence ID" value="KAI3702239.1"/>
    <property type="molecule type" value="Genomic_DNA"/>
</dbReference>
<accession>A0ACB8ZW83</accession>
<reference evidence="1 2" key="2">
    <citation type="journal article" date="2022" name="Mol. Ecol. Resour.">
        <title>The genomes of chicory, endive, great burdock and yacon provide insights into Asteraceae paleo-polyploidization history and plant inulin production.</title>
        <authorList>
            <person name="Fan W."/>
            <person name="Wang S."/>
            <person name="Wang H."/>
            <person name="Wang A."/>
            <person name="Jiang F."/>
            <person name="Liu H."/>
            <person name="Zhao H."/>
            <person name="Xu D."/>
            <person name="Zhang Y."/>
        </authorList>
    </citation>
    <scope>NUCLEOTIDE SEQUENCE [LARGE SCALE GENOMIC DNA]</scope>
    <source>
        <strain evidence="2">cv. Niubang</strain>
    </source>
</reference>
<reference evidence="2" key="1">
    <citation type="journal article" date="2022" name="Mol. Ecol. Resour.">
        <title>The genomes of chicory, endive, great burdock and yacon provide insights into Asteraceae palaeo-polyploidization history and plant inulin production.</title>
        <authorList>
            <person name="Fan W."/>
            <person name="Wang S."/>
            <person name="Wang H."/>
            <person name="Wang A."/>
            <person name="Jiang F."/>
            <person name="Liu H."/>
            <person name="Zhao H."/>
            <person name="Xu D."/>
            <person name="Zhang Y."/>
        </authorList>
    </citation>
    <scope>NUCLEOTIDE SEQUENCE [LARGE SCALE GENOMIC DNA]</scope>
    <source>
        <strain evidence="2">cv. Niubang</strain>
    </source>
</reference>
<sequence length="92" mass="10695">MPFRKCNIVFRLLEVIDCCINLHNETYFGAFVEHATDEIDEPNEDNIVDDSDLVLNSDDIVNDDFHDDVVDKTNMKYDNCKRFFKSVLCIGD</sequence>
<dbReference type="Proteomes" id="UP001055879">
    <property type="component" value="Linkage Group LG09"/>
</dbReference>
<name>A0ACB8ZW83_ARCLA</name>
<evidence type="ECO:0000313" key="2">
    <source>
        <dbReference type="Proteomes" id="UP001055879"/>
    </source>
</evidence>
<comment type="caution">
    <text evidence="1">The sequence shown here is derived from an EMBL/GenBank/DDBJ whole genome shotgun (WGS) entry which is preliminary data.</text>
</comment>
<evidence type="ECO:0000313" key="1">
    <source>
        <dbReference type="EMBL" id="KAI3702239.1"/>
    </source>
</evidence>
<proteinExistence type="predicted"/>